<dbReference type="OrthoDB" id="2679012at2"/>
<dbReference type="EMBL" id="CP033464">
    <property type="protein sequence ID" value="QDX95463.1"/>
    <property type="molecule type" value="Genomic_DNA"/>
</dbReference>
<gene>
    <name evidence="1" type="ORF">EEL30_26265</name>
</gene>
<keyword evidence="2" id="KW-1185">Reference proteome</keyword>
<name>A0A502ISM1_BRELA</name>
<reference evidence="1 2" key="1">
    <citation type="submission" date="2018-11" db="EMBL/GenBank/DDBJ databases">
        <title>Phylogenetic determinants of toxin gene distribution in genomes of Brevibacillus laterosporus.</title>
        <authorList>
            <person name="Glare T.R."/>
            <person name="Durrant A."/>
            <person name="Berry C."/>
            <person name="Palma L."/>
            <person name="Ormskirk M."/>
            <person name="Cox M.O."/>
        </authorList>
    </citation>
    <scope>NUCLEOTIDE SEQUENCE [LARGE SCALE GENOMIC DNA]</scope>
    <source>
        <strain evidence="1 2">1821L</strain>
    </source>
</reference>
<evidence type="ECO:0000313" key="2">
    <source>
        <dbReference type="Proteomes" id="UP000319432"/>
    </source>
</evidence>
<accession>A0A502ISM1</accession>
<organism evidence="1 2">
    <name type="scientific">Brevibacillus laterosporus</name>
    <name type="common">Bacillus laterosporus</name>
    <dbReference type="NCBI Taxonomy" id="1465"/>
    <lineage>
        <taxon>Bacteria</taxon>
        <taxon>Bacillati</taxon>
        <taxon>Bacillota</taxon>
        <taxon>Bacilli</taxon>
        <taxon>Bacillales</taxon>
        <taxon>Paenibacillaceae</taxon>
        <taxon>Brevibacillus</taxon>
    </lineage>
</organism>
<dbReference type="Proteomes" id="UP000319432">
    <property type="component" value="Chromosome"/>
</dbReference>
<dbReference type="AlphaFoldDB" id="A0A502ISM1"/>
<proteinExistence type="predicted"/>
<protein>
    <submittedName>
        <fullName evidence="1">Uncharacterized protein</fullName>
    </submittedName>
</protein>
<evidence type="ECO:0000313" key="1">
    <source>
        <dbReference type="EMBL" id="QDX95463.1"/>
    </source>
</evidence>
<sequence>MMELVKKLRKELGDIEEPFLHSDDKLIDRLTEAVYDYSRYRPSYIDYNLKEITTYSTFVICLFFLLKNSLSKLKIYRIYS</sequence>